<gene>
    <name evidence="1" type="ORF">FVE85_2683</name>
</gene>
<dbReference type="EMBL" id="VRMN01000004">
    <property type="protein sequence ID" value="KAA8494442.1"/>
    <property type="molecule type" value="Genomic_DNA"/>
</dbReference>
<keyword evidence="1" id="KW-0808">Transferase</keyword>
<dbReference type="Proteomes" id="UP000324585">
    <property type="component" value="Unassembled WGS sequence"/>
</dbReference>
<dbReference type="Gene3D" id="3.40.50.150">
    <property type="entry name" value="Vaccinia Virus protein VP39"/>
    <property type="match status" value="1"/>
</dbReference>
<organism evidence="1 2">
    <name type="scientific">Porphyridium purpureum</name>
    <name type="common">Red alga</name>
    <name type="synonym">Porphyridium cruentum</name>
    <dbReference type="NCBI Taxonomy" id="35688"/>
    <lineage>
        <taxon>Eukaryota</taxon>
        <taxon>Rhodophyta</taxon>
        <taxon>Bangiophyceae</taxon>
        <taxon>Porphyridiales</taxon>
        <taxon>Porphyridiaceae</taxon>
        <taxon>Porphyridium</taxon>
    </lineage>
</organism>
<evidence type="ECO:0000313" key="1">
    <source>
        <dbReference type="EMBL" id="KAA8494442.1"/>
    </source>
</evidence>
<keyword evidence="2" id="KW-1185">Reference proteome</keyword>
<evidence type="ECO:0000313" key="2">
    <source>
        <dbReference type="Proteomes" id="UP000324585"/>
    </source>
</evidence>
<dbReference type="Pfam" id="PF10294">
    <property type="entry name" value="Methyltransf_16"/>
    <property type="match status" value="1"/>
</dbReference>
<dbReference type="PANTHER" id="PTHR14614:SF109">
    <property type="entry name" value="RIBOSOMAL LYSINE N-METHYLTRANSFERASE 5"/>
    <property type="match status" value="1"/>
</dbReference>
<keyword evidence="1" id="KW-0489">Methyltransferase</keyword>
<dbReference type="PANTHER" id="PTHR14614">
    <property type="entry name" value="HEPATOCELLULAR CARCINOMA-ASSOCIATED ANTIGEN"/>
    <property type="match status" value="1"/>
</dbReference>
<dbReference type="SUPFAM" id="SSF53335">
    <property type="entry name" value="S-adenosyl-L-methionine-dependent methyltransferases"/>
    <property type="match status" value="1"/>
</dbReference>
<name>A0A5J4YUD1_PORPP</name>
<accession>A0A5J4YUD1</accession>
<proteinExistence type="predicted"/>
<dbReference type="InterPro" id="IPR029063">
    <property type="entry name" value="SAM-dependent_MTases_sf"/>
</dbReference>
<dbReference type="AlphaFoldDB" id="A0A5J4YUD1"/>
<protein>
    <submittedName>
        <fullName evidence="1">Protein-lysine methyltransferase METTL21B</fullName>
    </submittedName>
</protein>
<dbReference type="GO" id="GO:0032259">
    <property type="term" value="P:methylation"/>
    <property type="evidence" value="ECO:0007669"/>
    <property type="project" value="UniProtKB-KW"/>
</dbReference>
<reference evidence="2" key="1">
    <citation type="journal article" date="2019" name="Nat. Commun.">
        <title>Expansion of phycobilisome linker gene families in mesophilic red algae.</title>
        <authorList>
            <person name="Lee J."/>
            <person name="Kim D."/>
            <person name="Bhattacharya D."/>
            <person name="Yoon H.S."/>
        </authorList>
    </citation>
    <scope>NUCLEOTIDE SEQUENCE [LARGE SCALE GENOMIC DNA]</scope>
    <source>
        <strain evidence="2">CCMP 1328</strain>
    </source>
</reference>
<sequence>MGWAQVEKSSQERFYAKYTLKVGEHDLHFAQLGASDVGLSVWDGGIILAQHVIWMHENGFIDMRAKTVVELGSGTGIVGMVCALLGAKHSVMTDIPGQVLDLLQKNIDENQARLQVPYLGTAAPLDWFVPEQALAIKEKYPNIDYIIAGEITYREELVGPLLNTLEALCGLPSQDSGQANPAAASPVILMSHGVHRVTPLIHFFRHVTTTMQYHIQVRPKKELPREYRNNKTYVKHLTRLSNNQASVSGGDEGLVGHWEIPNASDKTTESLLTRLQHCMESKAHILQNIGALEWEMCEQSALLAGSFWSRAPSAGGQEGSVPRSTSHDHLRSLQTLPERVATLLQEFGQLEWETCEILALLEVPVRSHSEMFEKSHSLVEVPEVFEQLRIAAGASPTRPNAGEVSFAAFEPGESGSLQSACPLDVLLNKPASVHHPGHALSALKGVGSL</sequence>
<dbReference type="GO" id="GO:0008168">
    <property type="term" value="F:methyltransferase activity"/>
    <property type="evidence" value="ECO:0007669"/>
    <property type="project" value="UniProtKB-KW"/>
</dbReference>
<dbReference type="CDD" id="cd02440">
    <property type="entry name" value="AdoMet_MTases"/>
    <property type="match status" value="1"/>
</dbReference>
<dbReference type="OrthoDB" id="413520at2759"/>
<comment type="caution">
    <text evidence="1">The sequence shown here is derived from an EMBL/GenBank/DDBJ whole genome shotgun (WGS) entry which is preliminary data.</text>
</comment>
<dbReference type="InterPro" id="IPR019410">
    <property type="entry name" value="Methyltransf_16"/>
</dbReference>